<evidence type="ECO:0000313" key="3">
    <source>
        <dbReference type="EMBL" id="XDQ59842.1"/>
    </source>
</evidence>
<dbReference type="AlphaFoldDB" id="A0AB39S0T2"/>
<feature type="domain" description="UspA" evidence="2">
    <location>
        <begin position="1"/>
        <end position="136"/>
    </location>
</feature>
<name>A0AB39S0T2_9ACTN</name>
<dbReference type="InterPro" id="IPR006016">
    <property type="entry name" value="UspA"/>
</dbReference>
<dbReference type="RefSeq" id="WP_369254668.1">
    <property type="nucleotide sequence ID" value="NZ_CP163440.1"/>
</dbReference>
<organism evidence="3">
    <name type="scientific">Streptomyces sp. R35</name>
    <dbReference type="NCBI Taxonomy" id="3238630"/>
    <lineage>
        <taxon>Bacteria</taxon>
        <taxon>Bacillati</taxon>
        <taxon>Actinomycetota</taxon>
        <taxon>Actinomycetes</taxon>
        <taxon>Kitasatosporales</taxon>
        <taxon>Streptomycetaceae</taxon>
        <taxon>Streptomyces</taxon>
    </lineage>
</organism>
<dbReference type="Gene3D" id="3.40.50.620">
    <property type="entry name" value="HUPs"/>
    <property type="match status" value="1"/>
</dbReference>
<proteinExistence type="inferred from homology"/>
<dbReference type="SUPFAM" id="SSF52402">
    <property type="entry name" value="Adenine nucleotide alpha hydrolases-like"/>
    <property type="match status" value="1"/>
</dbReference>
<comment type="similarity">
    <text evidence="1">Belongs to the universal stress protein A family.</text>
</comment>
<sequence>MTEPIVVGVDARDPVSAVVDFAFDLARRRGARLHAVHAWQLPSAAEQWMPYAVPEEDRGAWEDQEVQLLSDALRPWREKYPQVDVYEDVRLQSPSAALVHASASAGLLVVGRAGRSLGSTLRAVLEHAECPVTVVPR</sequence>
<reference evidence="3" key="1">
    <citation type="submission" date="2024-07" db="EMBL/GenBank/DDBJ databases">
        <authorList>
            <person name="Yu S.T."/>
        </authorList>
    </citation>
    <scope>NUCLEOTIDE SEQUENCE</scope>
    <source>
        <strain evidence="3">R35</strain>
    </source>
</reference>
<dbReference type="Pfam" id="PF00582">
    <property type="entry name" value="Usp"/>
    <property type="match status" value="1"/>
</dbReference>
<evidence type="ECO:0000259" key="2">
    <source>
        <dbReference type="Pfam" id="PF00582"/>
    </source>
</evidence>
<dbReference type="PANTHER" id="PTHR46268">
    <property type="entry name" value="STRESS RESPONSE PROTEIN NHAX"/>
    <property type="match status" value="1"/>
</dbReference>
<evidence type="ECO:0000256" key="1">
    <source>
        <dbReference type="ARBA" id="ARBA00008791"/>
    </source>
</evidence>
<dbReference type="PANTHER" id="PTHR46268:SF6">
    <property type="entry name" value="UNIVERSAL STRESS PROTEIN UP12"/>
    <property type="match status" value="1"/>
</dbReference>
<dbReference type="InterPro" id="IPR014729">
    <property type="entry name" value="Rossmann-like_a/b/a_fold"/>
</dbReference>
<protein>
    <submittedName>
        <fullName evidence="3">Universal stress protein</fullName>
    </submittedName>
</protein>
<dbReference type="EMBL" id="CP163440">
    <property type="protein sequence ID" value="XDQ59842.1"/>
    <property type="molecule type" value="Genomic_DNA"/>
</dbReference>
<accession>A0AB39S0T2</accession>
<gene>
    <name evidence="3" type="ORF">AB5J50_03180</name>
</gene>